<keyword evidence="1" id="KW-0472">Membrane</keyword>
<dbReference type="SUPFAM" id="SSF53474">
    <property type="entry name" value="alpha/beta-Hydrolases"/>
    <property type="match status" value="1"/>
</dbReference>
<organism evidence="2 3">
    <name type="scientific">Pseudoalteromonas phenolica</name>
    <dbReference type="NCBI Taxonomy" id="161398"/>
    <lineage>
        <taxon>Bacteria</taxon>
        <taxon>Pseudomonadati</taxon>
        <taxon>Pseudomonadota</taxon>
        <taxon>Gammaproteobacteria</taxon>
        <taxon>Alteromonadales</taxon>
        <taxon>Pseudoalteromonadaceae</taxon>
        <taxon>Pseudoalteromonas</taxon>
    </lineage>
</organism>
<name>A0A5R9PWF7_9GAMM</name>
<keyword evidence="1" id="KW-0812">Transmembrane</keyword>
<evidence type="ECO:0000313" key="2">
    <source>
        <dbReference type="EMBL" id="TLX45161.1"/>
    </source>
</evidence>
<comment type="caution">
    <text evidence="2">The sequence shown here is derived from an EMBL/GenBank/DDBJ whole genome shotgun (WGS) entry which is preliminary data.</text>
</comment>
<dbReference type="Gene3D" id="3.40.50.1820">
    <property type="entry name" value="alpha/beta hydrolase"/>
    <property type="match status" value="1"/>
</dbReference>
<evidence type="ECO:0008006" key="4">
    <source>
        <dbReference type="Google" id="ProtNLM"/>
    </source>
</evidence>
<proteinExistence type="predicted"/>
<keyword evidence="1" id="KW-1133">Transmembrane helix</keyword>
<protein>
    <recommendedName>
        <fullName evidence="4">Alpha/beta hydrolase</fullName>
    </recommendedName>
</protein>
<dbReference type="OrthoDB" id="7158859at2"/>
<dbReference type="AlphaFoldDB" id="A0A5R9PWF7"/>
<dbReference type="EMBL" id="PPSW01000051">
    <property type="protein sequence ID" value="TLX45161.1"/>
    <property type="molecule type" value="Genomic_DNA"/>
</dbReference>
<sequence length="277" mass="31382">MNIYIKIFIPLLFISTLFLCVLHLLDIPKEKTEIAIHNIEKTLIFAINANEINTLMLDKISKNKKVLIYNHGTVNPRKLNSCSKYVPSSITDNAFRDFFIIILCSNSIEKPYPKATGNYTFSRANEIKRLVDKVLEDGFSSNDIFLAGHSAGAWSSMLFASLNPEKYNSIIAFAPAFAGTRQSQIQYPNWRLANNYQMQKLKSGAPIRGLLFTYEKDPFMQPNDFLDLIALFSGSLRLISYDCHDSEHAHMTHSLDCMSHQTKSLIESLLSNGEAFP</sequence>
<accession>A0A5R9PWF7</accession>
<dbReference type="RefSeq" id="WP_138484681.1">
    <property type="nucleotide sequence ID" value="NZ_PPSW01000051.1"/>
</dbReference>
<evidence type="ECO:0000313" key="3">
    <source>
        <dbReference type="Proteomes" id="UP000309186"/>
    </source>
</evidence>
<dbReference type="InterPro" id="IPR029058">
    <property type="entry name" value="AB_hydrolase_fold"/>
</dbReference>
<gene>
    <name evidence="2" type="ORF">C1E24_20395</name>
</gene>
<feature type="transmembrane region" description="Helical" evidence="1">
    <location>
        <begin position="7"/>
        <end position="25"/>
    </location>
</feature>
<dbReference type="Proteomes" id="UP000309186">
    <property type="component" value="Unassembled WGS sequence"/>
</dbReference>
<evidence type="ECO:0000256" key="1">
    <source>
        <dbReference type="SAM" id="Phobius"/>
    </source>
</evidence>
<reference evidence="2 3" key="1">
    <citation type="submission" date="2018-01" db="EMBL/GenBank/DDBJ databases">
        <title>Co-occurrence of chitin degradation, pigmentation and bioactivity in marine Pseudoalteromonas.</title>
        <authorList>
            <person name="Paulsen S."/>
            <person name="Gram L."/>
            <person name="Machado H."/>
        </authorList>
    </citation>
    <scope>NUCLEOTIDE SEQUENCE [LARGE SCALE GENOMIC DNA]</scope>
    <source>
        <strain evidence="2 3">S3663</strain>
    </source>
</reference>